<dbReference type="Proteomes" id="UP000239290">
    <property type="component" value="Unassembled WGS sequence"/>
</dbReference>
<dbReference type="EMBL" id="PUIO01000015">
    <property type="protein sequence ID" value="PQP24183.1"/>
    <property type="molecule type" value="Genomic_DNA"/>
</dbReference>
<evidence type="ECO:0000313" key="2">
    <source>
        <dbReference type="Proteomes" id="UP000239290"/>
    </source>
</evidence>
<comment type="caution">
    <text evidence="1">The sequence shown here is derived from an EMBL/GenBank/DDBJ whole genome shotgun (WGS) entry which is preliminary data.</text>
</comment>
<protein>
    <submittedName>
        <fullName evidence="1">Uncharacterized protein</fullName>
    </submittedName>
</protein>
<sequence length="60" mass="6792">MTHLQIALDYRRTLDPASPGWAAVDGLITLLIESGTFTFADAYEYQRYIARTDSDRKAPK</sequence>
<dbReference type="RefSeq" id="WP_105415351.1">
    <property type="nucleotide sequence ID" value="NZ_PUIO01000015.1"/>
</dbReference>
<reference evidence="2" key="1">
    <citation type="submission" date="2018-02" db="EMBL/GenBank/DDBJ databases">
        <title>Draft genome sequencing of Rhodococcus opacus KU647198.</title>
        <authorList>
            <person name="Zheng B.-X."/>
        </authorList>
    </citation>
    <scope>NUCLEOTIDE SEQUENCE [LARGE SCALE GENOMIC DNA]</scope>
    <source>
        <strain evidence="2">04-OD7</strain>
    </source>
</reference>
<gene>
    <name evidence="1" type="ORF">C5613_14985</name>
</gene>
<organism evidence="1 2">
    <name type="scientific">Rhodococcus opacus</name>
    <name type="common">Nocardia opaca</name>
    <dbReference type="NCBI Taxonomy" id="37919"/>
    <lineage>
        <taxon>Bacteria</taxon>
        <taxon>Bacillati</taxon>
        <taxon>Actinomycetota</taxon>
        <taxon>Actinomycetes</taxon>
        <taxon>Mycobacteriales</taxon>
        <taxon>Nocardiaceae</taxon>
        <taxon>Rhodococcus</taxon>
    </lineage>
</organism>
<evidence type="ECO:0000313" key="1">
    <source>
        <dbReference type="EMBL" id="PQP24183.1"/>
    </source>
</evidence>
<name>A0A2S8JB47_RHOOP</name>
<proteinExistence type="predicted"/>
<dbReference type="AlphaFoldDB" id="A0A2S8JB47"/>
<accession>A0A2S8JB47</accession>